<sequence>MSKPVDVLMIGTGEYTTGYVHGKGSQSDKSKGVVGITLIDLRRRLKTSRLGICGTNGKKFKDIREYMQQAIGNIYKDMDLTLEWWPGDDECNSEAYIQALDSFKAGDACTIFTPDDTHFNITREAIQRKIHVLVTKPAVKTLEEHRQLYEEAKKQNVLVMIEVHKRFDPMYSDARDRIQTLGDFSYFYSYMSQPKFQLDTFRAWAGKSSDISYYLNSHHIDFHVWALYGRSKPVKVVAMSSVGLASKEFNIQTEDTITLTVQWLNIQTKTQGTAIYTSSWISPKTDTHTQQKFHYMGHKGEIHIDQAHRGYTMGSDDEGYKSINPLYMKFIPTDGYFSGQSGYGYRSFESFIDACSAINSKQSTLEDFDSKLPTISTTFQVTAILEAGRLSLDNCNAFVDIVYDGDDSIIPKTLKVKK</sequence>
<evidence type="ECO:0000259" key="1">
    <source>
        <dbReference type="Pfam" id="PF01408"/>
    </source>
</evidence>
<dbReference type="GO" id="GO:0005737">
    <property type="term" value="C:cytoplasm"/>
    <property type="evidence" value="ECO:0007669"/>
    <property type="project" value="TreeGrafter"/>
</dbReference>
<dbReference type="GO" id="GO:0000166">
    <property type="term" value="F:nucleotide binding"/>
    <property type="evidence" value="ECO:0007669"/>
    <property type="project" value="InterPro"/>
</dbReference>
<dbReference type="Proteomes" id="UP000663829">
    <property type="component" value="Unassembled WGS sequence"/>
</dbReference>
<dbReference type="Proteomes" id="UP000681722">
    <property type="component" value="Unassembled WGS sequence"/>
</dbReference>
<evidence type="ECO:0000313" key="5">
    <source>
        <dbReference type="EMBL" id="CAF3708114.1"/>
    </source>
</evidence>
<dbReference type="OrthoDB" id="64915at2759"/>
<reference evidence="3" key="1">
    <citation type="submission" date="2021-02" db="EMBL/GenBank/DDBJ databases">
        <authorList>
            <person name="Nowell W R."/>
        </authorList>
    </citation>
    <scope>NUCLEOTIDE SEQUENCE</scope>
</reference>
<proteinExistence type="predicted"/>
<dbReference type="Gene3D" id="3.30.360.10">
    <property type="entry name" value="Dihydrodipicolinate Reductase, domain 2"/>
    <property type="match status" value="1"/>
</dbReference>
<organism evidence="3 6">
    <name type="scientific">Didymodactylos carnosus</name>
    <dbReference type="NCBI Taxonomy" id="1234261"/>
    <lineage>
        <taxon>Eukaryota</taxon>
        <taxon>Metazoa</taxon>
        <taxon>Spiralia</taxon>
        <taxon>Gnathifera</taxon>
        <taxon>Rotifera</taxon>
        <taxon>Eurotatoria</taxon>
        <taxon>Bdelloidea</taxon>
        <taxon>Philodinida</taxon>
        <taxon>Philodinidae</taxon>
        <taxon>Didymodactylos</taxon>
    </lineage>
</organism>
<dbReference type="SUPFAM" id="SSF55347">
    <property type="entry name" value="Glyceraldehyde-3-phosphate dehydrogenase-like, C-terminal domain"/>
    <property type="match status" value="1"/>
</dbReference>
<dbReference type="Proteomes" id="UP000677228">
    <property type="component" value="Unassembled WGS sequence"/>
</dbReference>
<dbReference type="Proteomes" id="UP000682733">
    <property type="component" value="Unassembled WGS sequence"/>
</dbReference>
<comment type="caution">
    <text evidence="3">The sequence shown here is derived from an EMBL/GenBank/DDBJ whole genome shotgun (WGS) entry which is preliminary data.</text>
</comment>
<evidence type="ECO:0000313" key="6">
    <source>
        <dbReference type="Proteomes" id="UP000663829"/>
    </source>
</evidence>
<protein>
    <recommendedName>
        <fullName evidence="1">Gfo/Idh/MocA-like oxidoreductase N-terminal domain-containing protein</fullName>
    </recommendedName>
</protein>
<dbReference type="GO" id="GO:0016491">
    <property type="term" value="F:oxidoreductase activity"/>
    <property type="evidence" value="ECO:0007669"/>
    <property type="project" value="TreeGrafter"/>
</dbReference>
<dbReference type="EMBL" id="CAJOBC010001962">
    <property type="protein sequence ID" value="CAF3708114.1"/>
    <property type="molecule type" value="Genomic_DNA"/>
</dbReference>
<dbReference type="EMBL" id="CAJNOK010000455">
    <property type="protein sequence ID" value="CAF0754461.1"/>
    <property type="molecule type" value="Genomic_DNA"/>
</dbReference>
<evidence type="ECO:0000313" key="4">
    <source>
        <dbReference type="EMBL" id="CAF3533549.1"/>
    </source>
</evidence>
<dbReference type="GO" id="GO:0006740">
    <property type="term" value="P:NADPH regeneration"/>
    <property type="evidence" value="ECO:0007669"/>
    <property type="project" value="TreeGrafter"/>
</dbReference>
<dbReference type="InterPro" id="IPR036291">
    <property type="entry name" value="NAD(P)-bd_dom_sf"/>
</dbReference>
<dbReference type="InterPro" id="IPR000683">
    <property type="entry name" value="Gfo/Idh/MocA-like_OxRdtase_N"/>
</dbReference>
<keyword evidence="6" id="KW-1185">Reference proteome</keyword>
<accession>A0A814BR05</accession>
<dbReference type="EMBL" id="CAJOBA010000455">
    <property type="protein sequence ID" value="CAF3533549.1"/>
    <property type="molecule type" value="Genomic_DNA"/>
</dbReference>
<dbReference type="EMBL" id="CAJNOQ010001962">
    <property type="protein sequence ID" value="CAF0930044.1"/>
    <property type="molecule type" value="Genomic_DNA"/>
</dbReference>
<gene>
    <name evidence="3" type="ORF">GPM918_LOCUS10131</name>
    <name evidence="2" type="ORF">OVA965_LOCUS2204</name>
    <name evidence="5" type="ORF">SRO942_LOCUS10132</name>
    <name evidence="4" type="ORF">TMI583_LOCUS2204</name>
</gene>
<dbReference type="SUPFAM" id="SSF51735">
    <property type="entry name" value="NAD(P)-binding Rossmann-fold domains"/>
    <property type="match status" value="1"/>
</dbReference>
<evidence type="ECO:0000313" key="3">
    <source>
        <dbReference type="EMBL" id="CAF0930044.1"/>
    </source>
</evidence>
<evidence type="ECO:0000313" key="2">
    <source>
        <dbReference type="EMBL" id="CAF0754461.1"/>
    </source>
</evidence>
<feature type="domain" description="Gfo/Idh/MocA-like oxidoreductase N-terminal" evidence="1">
    <location>
        <begin position="6"/>
        <end position="161"/>
    </location>
</feature>
<dbReference type="Pfam" id="PF01408">
    <property type="entry name" value="GFO_IDH_MocA"/>
    <property type="match status" value="1"/>
</dbReference>
<dbReference type="PANTHER" id="PTHR42840">
    <property type="entry name" value="NAD(P)-BINDING ROSSMANN-FOLD SUPERFAMILY PROTEIN-RELATED"/>
    <property type="match status" value="1"/>
</dbReference>
<dbReference type="Gene3D" id="3.40.50.720">
    <property type="entry name" value="NAD(P)-binding Rossmann-like Domain"/>
    <property type="match status" value="1"/>
</dbReference>
<dbReference type="PANTHER" id="PTHR42840:SF6">
    <property type="entry name" value="BINDING ROSSMANN FOLD OXIDOREDUCTASE, PUTATIVE (AFU_ORTHOLOGUE AFUA_3G11930)-RELATED"/>
    <property type="match status" value="1"/>
</dbReference>
<name>A0A814BR05_9BILA</name>
<dbReference type="AlphaFoldDB" id="A0A814BR05"/>